<accession>A0ABV7GWC6</accession>
<evidence type="ECO:0000313" key="3">
    <source>
        <dbReference type="EMBL" id="MFC3143442.1"/>
    </source>
</evidence>
<evidence type="ECO:0008006" key="5">
    <source>
        <dbReference type="Google" id="ProtNLM"/>
    </source>
</evidence>
<evidence type="ECO:0000313" key="4">
    <source>
        <dbReference type="Proteomes" id="UP001595632"/>
    </source>
</evidence>
<evidence type="ECO:0000256" key="2">
    <source>
        <dbReference type="SAM" id="SignalP"/>
    </source>
</evidence>
<protein>
    <recommendedName>
        <fullName evidence="5">Lipoprotein</fullName>
    </recommendedName>
</protein>
<gene>
    <name evidence="3" type="ORF">ACFOGP_12020</name>
</gene>
<feature type="compositionally biased region" description="Polar residues" evidence="1">
    <location>
        <begin position="91"/>
        <end position="100"/>
    </location>
</feature>
<organism evidence="3 4">
    <name type="scientific">Psychromarinibacter halotolerans</name>
    <dbReference type="NCBI Taxonomy" id="1775175"/>
    <lineage>
        <taxon>Bacteria</taxon>
        <taxon>Pseudomonadati</taxon>
        <taxon>Pseudomonadota</taxon>
        <taxon>Alphaproteobacteria</taxon>
        <taxon>Rhodobacterales</taxon>
        <taxon>Paracoccaceae</taxon>
        <taxon>Psychromarinibacter</taxon>
    </lineage>
</organism>
<keyword evidence="4" id="KW-1185">Reference proteome</keyword>
<dbReference type="RefSeq" id="WP_275630732.1">
    <property type="nucleotide sequence ID" value="NZ_JARGYD010000001.1"/>
</dbReference>
<comment type="caution">
    <text evidence="3">The sequence shown here is derived from an EMBL/GenBank/DDBJ whole genome shotgun (WGS) entry which is preliminary data.</text>
</comment>
<reference evidence="4" key="1">
    <citation type="journal article" date="2019" name="Int. J. Syst. Evol. Microbiol.">
        <title>The Global Catalogue of Microorganisms (GCM) 10K type strain sequencing project: providing services to taxonomists for standard genome sequencing and annotation.</title>
        <authorList>
            <consortium name="The Broad Institute Genomics Platform"/>
            <consortium name="The Broad Institute Genome Sequencing Center for Infectious Disease"/>
            <person name="Wu L."/>
            <person name="Ma J."/>
        </authorList>
    </citation>
    <scope>NUCLEOTIDE SEQUENCE [LARGE SCALE GENOMIC DNA]</scope>
    <source>
        <strain evidence="4">KCTC 52366</strain>
    </source>
</reference>
<feature type="region of interest" description="Disordered" evidence="1">
    <location>
        <begin position="64"/>
        <end position="107"/>
    </location>
</feature>
<dbReference type="Proteomes" id="UP001595632">
    <property type="component" value="Unassembled WGS sequence"/>
</dbReference>
<dbReference type="PROSITE" id="PS51257">
    <property type="entry name" value="PROKAR_LIPOPROTEIN"/>
    <property type="match status" value="1"/>
</dbReference>
<feature type="chain" id="PRO_5046516260" description="Lipoprotein" evidence="2">
    <location>
        <begin position="18"/>
        <end position="107"/>
    </location>
</feature>
<proteinExistence type="predicted"/>
<dbReference type="EMBL" id="JBHRTB010000010">
    <property type="protein sequence ID" value="MFC3143442.1"/>
    <property type="molecule type" value="Genomic_DNA"/>
</dbReference>
<name>A0ABV7GWC6_9RHOB</name>
<keyword evidence="2" id="KW-0732">Signal</keyword>
<feature type="signal peptide" evidence="2">
    <location>
        <begin position="1"/>
        <end position="17"/>
    </location>
</feature>
<evidence type="ECO:0000256" key="1">
    <source>
        <dbReference type="SAM" id="MobiDB-lite"/>
    </source>
</evidence>
<sequence length="107" mass="11592">MLRELRFILVAAPLALAACAQQEEPMPPRVIKGEPIYNKYGSVVGCEQGLYIPGAQLPYQCMPPPPPGEQCDPTYASNDPNCLPPYGRQPDPTTGRTPNQRGPMGTP</sequence>